<comment type="caution">
    <text evidence="1">The sequence shown here is derived from an EMBL/GenBank/DDBJ whole genome shotgun (WGS) entry which is preliminary data.</text>
</comment>
<reference evidence="1" key="1">
    <citation type="submission" date="2021-08" db="EMBL/GenBank/DDBJ databases">
        <title>The first chromosome-level gecko genome reveals the dynamic sex chromosomes of Neotropical dwarf geckos (Sphaerodactylidae: Sphaerodactylus).</title>
        <authorList>
            <person name="Pinto B.J."/>
            <person name="Keating S.E."/>
            <person name="Gamble T."/>
        </authorList>
    </citation>
    <scope>NUCLEOTIDE SEQUENCE</scope>
    <source>
        <strain evidence="1">TG3544</strain>
    </source>
</reference>
<evidence type="ECO:0000313" key="2">
    <source>
        <dbReference type="Proteomes" id="UP000827872"/>
    </source>
</evidence>
<accession>A0ACB8F7M2</accession>
<gene>
    <name evidence="1" type="ORF">K3G42_002102</name>
</gene>
<name>A0ACB8F7M2_9SAUR</name>
<evidence type="ECO:0000313" key="1">
    <source>
        <dbReference type="EMBL" id="KAH8001205.1"/>
    </source>
</evidence>
<organism evidence="1 2">
    <name type="scientific">Sphaerodactylus townsendi</name>
    <dbReference type="NCBI Taxonomy" id="933632"/>
    <lineage>
        <taxon>Eukaryota</taxon>
        <taxon>Metazoa</taxon>
        <taxon>Chordata</taxon>
        <taxon>Craniata</taxon>
        <taxon>Vertebrata</taxon>
        <taxon>Euteleostomi</taxon>
        <taxon>Lepidosauria</taxon>
        <taxon>Squamata</taxon>
        <taxon>Bifurcata</taxon>
        <taxon>Gekkota</taxon>
        <taxon>Sphaerodactylidae</taxon>
        <taxon>Sphaerodactylus</taxon>
    </lineage>
</organism>
<protein>
    <submittedName>
        <fullName evidence="1">Uncharacterized protein</fullName>
    </submittedName>
</protein>
<dbReference type="EMBL" id="CM037621">
    <property type="protein sequence ID" value="KAH8001205.1"/>
    <property type="molecule type" value="Genomic_DNA"/>
</dbReference>
<keyword evidence="2" id="KW-1185">Reference proteome</keyword>
<sequence>MSASRGVNWSEEEVEVMIQAVISRGVAPNLMGSGKAPNRKIYSGLSKAMARRGHNRSPTQIQNKWKALKKEFLKARAAFQGEPTAAGRPKHYSLMREAWQKVGRPDPTAEMKGATTSQARSATNSVYEKAQELLKAESKSGSRTEEPGIPGAWKDREQMPGTGSSPGAQQRMVPGKQEHLGLLLSQPWEASGLNTVTSSRASIPRVPAWPIAQIQHTDSFNCPAASCSSRALGAANEMRQPALPTLTTEDLPVWRHQMEATEGLVPEPKNQGSLVLGKTESRCRALDPAQGPSSEWCLGSRNT</sequence>
<proteinExistence type="predicted"/>
<dbReference type="Proteomes" id="UP000827872">
    <property type="component" value="Linkage Group LG08"/>
</dbReference>